<reference evidence="1" key="1">
    <citation type="journal article" date="2020" name="Stud. Mycol.">
        <title>101 Dothideomycetes genomes: a test case for predicting lifestyles and emergence of pathogens.</title>
        <authorList>
            <person name="Haridas S."/>
            <person name="Albert R."/>
            <person name="Binder M."/>
            <person name="Bloem J."/>
            <person name="Labutti K."/>
            <person name="Salamov A."/>
            <person name="Andreopoulos B."/>
            <person name="Baker S."/>
            <person name="Barry K."/>
            <person name="Bills G."/>
            <person name="Bluhm B."/>
            <person name="Cannon C."/>
            <person name="Castanera R."/>
            <person name="Culley D."/>
            <person name="Daum C."/>
            <person name="Ezra D."/>
            <person name="Gonzalez J."/>
            <person name="Henrissat B."/>
            <person name="Kuo A."/>
            <person name="Liang C."/>
            <person name="Lipzen A."/>
            <person name="Lutzoni F."/>
            <person name="Magnuson J."/>
            <person name="Mondo S."/>
            <person name="Nolan M."/>
            <person name="Ohm R."/>
            <person name="Pangilinan J."/>
            <person name="Park H.-J."/>
            <person name="Ramirez L."/>
            <person name="Alfaro M."/>
            <person name="Sun H."/>
            <person name="Tritt A."/>
            <person name="Yoshinaga Y."/>
            <person name="Zwiers L.-H."/>
            <person name="Turgeon B."/>
            <person name="Goodwin S."/>
            <person name="Spatafora J."/>
            <person name="Crous P."/>
            <person name="Grigoriev I."/>
        </authorList>
    </citation>
    <scope>NUCLEOTIDE SEQUENCE</scope>
    <source>
        <strain evidence="1">CBS 115976</strain>
    </source>
</reference>
<dbReference type="AlphaFoldDB" id="A0A6A6TUE1"/>
<protein>
    <submittedName>
        <fullName evidence="1">Uncharacterized protein</fullName>
    </submittedName>
</protein>
<dbReference type="OrthoDB" id="5413827at2759"/>
<organism evidence="1 2">
    <name type="scientific">Microthyrium microscopicum</name>
    <dbReference type="NCBI Taxonomy" id="703497"/>
    <lineage>
        <taxon>Eukaryota</taxon>
        <taxon>Fungi</taxon>
        <taxon>Dikarya</taxon>
        <taxon>Ascomycota</taxon>
        <taxon>Pezizomycotina</taxon>
        <taxon>Dothideomycetes</taxon>
        <taxon>Dothideomycetes incertae sedis</taxon>
        <taxon>Microthyriales</taxon>
        <taxon>Microthyriaceae</taxon>
        <taxon>Microthyrium</taxon>
    </lineage>
</organism>
<dbReference type="PANTHER" id="PTHR42085:SF7">
    <property type="entry name" value="F-BOX DOMAIN-CONTAINING PROTEIN"/>
    <property type="match status" value="1"/>
</dbReference>
<gene>
    <name evidence="1" type="ORF">BT63DRAFT_465916</name>
</gene>
<dbReference type="Proteomes" id="UP000799302">
    <property type="component" value="Unassembled WGS sequence"/>
</dbReference>
<proteinExistence type="predicted"/>
<accession>A0A6A6TUE1</accession>
<name>A0A6A6TUE1_9PEZI</name>
<keyword evidence="2" id="KW-1185">Reference proteome</keyword>
<sequence>MAHSNLLNDLYSPFLRLPTEIRFMVYNLTLVSELPLPLGCKHSGEDRKHIGHFIALLRTNRQIHLEASKVLYSQNVFIPGGECNAKCVTDHTYRRLIERVLLSQAIANENNPPPDLREGEDIQFPAIEVVKNLPSLRYLTVCFEICPPAWPYADKFDIVVKFYMRQIMRYRHRFPKISVENPQGWEEILNKHSLKGVIQSINFYMTDKSPLMLEFARTEIEPNMLALARSGSEGWERYEPGAFYVLD</sequence>
<dbReference type="PANTHER" id="PTHR42085">
    <property type="entry name" value="F-BOX DOMAIN-CONTAINING PROTEIN"/>
    <property type="match status" value="1"/>
</dbReference>
<dbReference type="InterPro" id="IPR038883">
    <property type="entry name" value="AN11006-like"/>
</dbReference>
<dbReference type="EMBL" id="MU004246">
    <property type="protein sequence ID" value="KAF2663370.1"/>
    <property type="molecule type" value="Genomic_DNA"/>
</dbReference>
<evidence type="ECO:0000313" key="1">
    <source>
        <dbReference type="EMBL" id="KAF2663370.1"/>
    </source>
</evidence>
<evidence type="ECO:0000313" key="2">
    <source>
        <dbReference type="Proteomes" id="UP000799302"/>
    </source>
</evidence>